<comment type="caution">
    <text evidence="8">The sequence shown here is derived from an EMBL/GenBank/DDBJ whole genome shotgun (WGS) entry which is preliminary data.</text>
</comment>
<feature type="transmembrane region" description="Helical" evidence="6">
    <location>
        <begin position="172"/>
        <end position="190"/>
    </location>
</feature>
<evidence type="ECO:0000256" key="3">
    <source>
        <dbReference type="ARBA" id="ARBA00022989"/>
    </source>
</evidence>
<keyword evidence="3 6" id="KW-1133">Transmembrane helix</keyword>
<feature type="transmembrane region" description="Helical" evidence="6">
    <location>
        <begin position="6"/>
        <end position="29"/>
    </location>
</feature>
<comment type="subcellular location">
    <subcellularLocation>
        <location evidence="1">Membrane</location>
        <topology evidence="1">Multi-pass membrane protein</topology>
    </subcellularLocation>
</comment>
<evidence type="ECO:0000313" key="8">
    <source>
        <dbReference type="EMBL" id="KAL2828851.1"/>
    </source>
</evidence>
<keyword evidence="4 6" id="KW-0472">Membrane</keyword>
<dbReference type="Proteomes" id="UP001610446">
    <property type="component" value="Unassembled WGS sequence"/>
</dbReference>
<keyword evidence="2 6" id="KW-0812">Transmembrane</keyword>
<feature type="transmembrane region" description="Helical" evidence="6">
    <location>
        <begin position="202"/>
        <end position="224"/>
    </location>
</feature>
<feature type="transmembrane region" description="Helical" evidence="6">
    <location>
        <begin position="41"/>
        <end position="66"/>
    </location>
</feature>
<keyword evidence="9" id="KW-1185">Reference proteome</keyword>
<feature type="domain" description="Rhodopsin" evidence="7">
    <location>
        <begin position="25"/>
        <end position="264"/>
    </location>
</feature>
<organism evidence="8 9">
    <name type="scientific">Aspergillus pseudoustus</name>
    <dbReference type="NCBI Taxonomy" id="1810923"/>
    <lineage>
        <taxon>Eukaryota</taxon>
        <taxon>Fungi</taxon>
        <taxon>Dikarya</taxon>
        <taxon>Ascomycota</taxon>
        <taxon>Pezizomycotina</taxon>
        <taxon>Eurotiomycetes</taxon>
        <taxon>Eurotiomycetidae</taxon>
        <taxon>Eurotiales</taxon>
        <taxon>Aspergillaceae</taxon>
        <taxon>Aspergillus</taxon>
        <taxon>Aspergillus subgen. Nidulantes</taxon>
    </lineage>
</organism>
<dbReference type="EMBL" id="JBFXLU010000350">
    <property type="protein sequence ID" value="KAL2828851.1"/>
    <property type="molecule type" value="Genomic_DNA"/>
</dbReference>
<proteinExistence type="inferred from homology"/>
<evidence type="ECO:0000256" key="4">
    <source>
        <dbReference type="ARBA" id="ARBA00023136"/>
    </source>
</evidence>
<comment type="similarity">
    <text evidence="5">Belongs to the SAT4 family.</text>
</comment>
<evidence type="ECO:0000256" key="1">
    <source>
        <dbReference type="ARBA" id="ARBA00004141"/>
    </source>
</evidence>
<evidence type="ECO:0000256" key="2">
    <source>
        <dbReference type="ARBA" id="ARBA00022692"/>
    </source>
</evidence>
<accession>A0ABR4IMD1</accession>
<sequence>MGYDTLACFIACLCFSIAAWLCLSMRAYVRIHLLRGPFLDDVLALIGAVLFTAMAVLFMINSWFVANEKKPTPEARMTVAKIGFSIDMLYLVGTFTMKLSFARTLSRIIQTHTQAIVLYMTIMAGAIITIAVIIQGFLYCQPFSYMWKQILGSASSHCHARWTRITASLVQAAWVVVADVVLGLIIPCILLRGCRMNLGTRISVHVLLGLGSIAGIATVIRMPYAAIGIGVDSNKNALAIRFWEITELAINIICTSAATWRPLFYKPIQPEPVPLEEQTCRNSLSDGVVEHGWPPDC</sequence>
<name>A0ABR4IMD1_9EURO</name>
<feature type="transmembrane region" description="Helical" evidence="6">
    <location>
        <begin position="116"/>
        <end position="138"/>
    </location>
</feature>
<evidence type="ECO:0000256" key="5">
    <source>
        <dbReference type="ARBA" id="ARBA00038359"/>
    </source>
</evidence>
<evidence type="ECO:0000256" key="6">
    <source>
        <dbReference type="SAM" id="Phobius"/>
    </source>
</evidence>
<gene>
    <name evidence="8" type="ORF">BJY01DRAFT_128446</name>
</gene>
<dbReference type="PANTHER" id="PTHR33048">
    <property type="entry name" value="PTH11-LIKE INTEGRAL MEMBRANE PROTEIN (AFU_ORTHOLOGUE AFUA_5G11245)"/>
    <property type="match status" value="1"/>
</dbReference>
<evidence type="ECO:0000313" key="9">
    <source>
        <dbReference type="Proteomes" id="UP001610446"/>
    </source>
</evidence>
<protein>
    <recommendedName>
        <fullName evidence="7">Rhodopsin domain-containing protein</fullName>
    </recommendedName>
</protein>
<dbReference type="InterPro" id="IPR052337">
    <property type="entry name" value="SAT4-like"/>
</dbReference>
<dbReference type="PANTHER" id="PTHR33048:SF47">
    <property type="entry name" value="INTEGRAL MEMBRANE PROTEIN-RELATED"/>
    <property type="match status" value="1"/>
</dbReference>
<reference evidence="8 9" key="1">
    <citation type="submission" date="2024-07" db="EMBL/GenBank/DDBJ databases">
        <title>Section-level genome sequencing and comparative genomics of Aspergillus sections Usti and Cavernicolus.</title>
        <authorList>
            <consortium name="Lawrence Berkeley National Laboratory"/>
            <person name="Nybo J.L."/>
            <person name="Vesth T.C."/>
            <person name="Theobald S."/>
            <person name="Frisvad J.C."/>
            <person name="Larsen T.O."/>
            <person name="Kjaerboelling I."/>
            <person name="Rothschild-Mancinelli K."/>
            <person name="Lyhne E.K."/>
            <person name="Kogle M.E."/>
            <person name="Barry K."/>
            <person name="Clum A."/>
            <person name="Na H."/>
            <person name="Ledsgaard L."/>
            <person name="Lin J."/>
            <person name="Lipzen A."/>
            <person name="Kuo A."/>
            <person name="Riley R."/>
            <person name="Mondo S."/>
            <person name="Labutti K."/>
            <person name="Haridas S."/>
            <person name="Pangalinan J."/>
            <person name="Salamov A.A."/>
            <person name="Simmons B.A."/>
            <person name="Magnuson J.K."/>
            <person name="Chen J."/>
            <person name="Drula E."/>
            <person name="Henrissat B."/>
            <person name="Wiebenga A."/>
            <person name="Lubbers R.J."/>
            <person name="Gomes A.C."/>
            <person name="Makela M.R."/>
            <person name="Stajich J."/>
            <person name="Grigoriev I.V."/>
            <person name="Mortensen U.H."/>
            <person name="De Vries R.P."/>
            <person name="Baker S.E."/>
            <person name="Andersen M.R."/>
        </authorList>
    </citation>
    <scope>NUCLEOTIDE SEQUENCE [LARGE SCALE GENOMIC DNA]</scope>
    <source>
        <strain evidence="8 9">CBS 123904</strain>
    </source>
</reference>
<dbReference type="Pfam" id="PF20684">
    <property type="entry name" value="Fung_rhodopsin"/>
    <property type="match status" value="1"/>
</dbReference>
<dbReference type="InterPro" id="IPR049326">
    <property type="entry name" value="Rhodopsin_dom_fungi"/>
</dbReference>
<evidence type="ECO:0000259" key="7">
    <source>
        <dbReference type="Pfam" id="PF20684"/>
    </source>
</evidence>